<protein>
    <submittedName>
        <fullName evidence="2">Uncharacterized protein</fullName>
    </submittedName>
</protein>
<reference evidence="2" key="1">
    <citation type="submission" date="2022-09" db="EMBL/GenBank/DDBJ databases">
        <title>Aureispira anguillicida sp. nov., isolated from Leptocephalus of Japanese eel Anguilla japonica.</title>
        <authorList>
            <person name="Yuasa K."/>
            <person name="Mekata T."/>
            <person name="Ikunari K."/>
        </authorList>
    </citation>
    <scope>NUCLEOTIDE SEQUENCE</scope>
    <source>
        <strain evidence="2">EL160426</strain>
    </source>
</reference>
<keyword evidence="1" id="KW-0732">Signal</keyword>
<dbReference type="Proteomes" id="UP001060919">
    <property type="component" value="Chromosome"/>
</dbReference>
<sequence>MTKHLLYFFKKLLKMEPLNYLVALCLLTLFSCNSAKQQPQQNRFFEGTIIYSIEYLPYSPRFKADDLKEDLGSQIITTLKEGNYKKQYVSPSGKIISERYLDLNSKKSYLKEMDNDTIYWFDITKSDSRTTFKPLNDTIISKYHLKGVETESTIKIQSLGIDTLQLKRTFYYSKKYKVNPNWYKDYNEDNLNNIIKYGKGILLFELHKGLFWEQKISVETITPKKVDDLEFLPINENTPLREL</sequence>
<dbReference type="AlphaFoldDB" id="A0A916DT28"/>
<feature type="signal peptide" evidence="1">
    <location>
        <begin position="1"/>
        <end position="35"/>
    </location>
</feature>
<name>A0A916DT28_9BACT</name>
<accession>A0A916DT28</accession>
<organism evidence="2 3">
    <name type="scientific">Aureispira anguillae</name>
    <dbReference type="NCBI Taxonomy" id="2864201"/>
    <lineage>
        <taxon>Bacteria</taxon>
        <taxon>Pseudomonadati</taxon>
        <taxon>Bacteroidota</taxon>
        <taxon>Saprospiria</taxon>
        <taxon>Saprospirales</taxon>
        <taxon>Saprospiraceae</taxon>
        <taxon>Aureispira</taxon>
    </lineage>
</organism>
<evidence type="ECO:0000313" key="3">
    <source>
        <dbReference type="Proteomes" id="UP001060919"/>
    </source>
</evidence>
<dbReference type="EMBL" id="AP026867">
    <property type="protein sequence ID" value="BDS11545.1"/>
    <property type="molecule type" value="Genomic_DNA"/>
</dbReference>
<evidence type="ECO:0000256" key="1">
    <source>
        <dbReference type="SAM" id="SignalP"/>
    </source>
</evidence>
<dbReference type="PROSITE" id="PS51257">
    <property type="entry name" value="PROKAR_LIPOPROTEIN"/>
    <property type="match status" value="1"/>
</dbReference>
<keyword evidence="3" id="KW-1185">Reference proteome</keyword>
<gene>
    <name evidence="2" type="ORF">AsAng_0022590</name>
</gene>
<feature type="chain" id="PRO_5037919237" evidence="1">
    <location>
        <begin position="36"/>
        <end position="243"/>
    </location>
</feature>
<proteinExistence type="predicted"/>
<dbReference type="KEGG" id="aup:AsAng_0022590"/>
<evidence type="ECO:0000313" key="2">
    <source>
        <dbReference type="EMBL" id="BDS11545.1"/>
    </source>
</evidence>